<dbReference type="InterPro" id="IPR001254">
    <property type="entry name" value="Trypsin_dom"/>
</dbReference>
<reference evidence="3" key="1">
    <citation type="submission" date="2025-08" db="UniProtKB">
        <authorList>
            <consortium name="Ensembl"/>
        </authorList>
    </citation>
    <scope>IDENTIFICATION</scope>
</reference>
<evidence type="ECO:0000259" key="2">
    <source>
        <dbReference type="PROSITE" id="PS50240"/>
    </source>
</evidence>
<dbReference type="InterPro" id="IPR043504">
    <property type="entry name" value="Peptidase_S1_PA_chymotrypsin"/>
</dbReference>
<dbReference type="PANTHER" id="PTHR24271">
    <property type="entry name" value="KALLIKREIN-RELATED"/>
    <property type="match status" value="1"/>
</dbReference>
<dbReference type="GO" id="GO:0031638">
    <property type="term" value="P:zymogen activation"/>
    <property type="evidence" value="ECO:0007669"/>
    <property type="project" value="TreeGrafter"/>
</dbReference>
<evidence type="ECO:0000313" key="4">
    <source>
        <dbReference type="Proteomes" id="UP000472241"/>
    </source>
</evidence>
<dbReference type="PANTHER" id="PTHR24271:SF47">
    <property type="entry name" value="KALLIKREIN-1"/>
    <property type="match status" value="1"/>
</dbReference>
<dbReference type="GO" id="GO:0030141">
    <property type="term" value="C:secretory granule"/>
    <property type="evidence" value="ECO:0007669"/>
    <property type="project" value="TreeGrafter"/>
</dbReference>
<dbReference type="GO" id="GO:0004252">
    <property type="term" value="F:serine-type endopeptidase activity"/>
    <property type="evidence" value="ECO:0007669"/>
    <property type="project" value="InterPro"/>
</dbReference>
<keyword evidence="4" id="KW-1185">Reference proteome</keyword>
<accession>A0A667IS58</accession>
<keyword evidence="1" id="KW-1015">Disulfide bond</keyword>
<organism evidence="3 4">
    <name type="scientific">Lynx canadensis</name>
    <name type="common">Canada lynx</name>
    <name type="synonym">Felis canadensis</name>
    <dbReference type="NCBI Taxonomy" id="61383"/>
    <lineage>
        <taxon>Eukaryota</taxon>
        <taxon>Metazoa</taxon>
        <taxon>Chordata</taxon>
        <taxon>Craniata</taxon>
        <taxon>Vertebrata</taxon>
        <taxon>Euteleostomi</taxon>
        <taxon>Mammalia</taxon>
        <taxon>Eutheria</taxon>
        <taxon>Laurasiatheria</taxon>
        <taxon>Carnivora</taxon>
        <taxon>Feliformia</taxon>
        <taxon>Felidae</taxon>
        <taxon>Felinae</taxon>
        <taxon>Lynx</taxon>
    </lineage>
</organism>
<evidence type="ECO:0000256" key="1">
    <source>
        <dbReference type="ARBA" id="ARBA00023157"/>
    </source>
</evidence>
<proteinExistence type="predicted"/>
<sequence length="126" mass="14081">MLLQPSVLSRSLFLHDSNLGDGRSHDLMLLCLAEPAQITEAVRVLDLPTQEPQVGGGTCYAYGWGSIEPDEFIHSRNLQCVDLKLLSNDVCDELYLRKVTDFMLCVGFLEGKKNTCLVSQPFTSRF</sequence>
<dbReference type="Proteomes" id="UP000472241">
    <property type="component" value="Unplaced"/>
</dbReference>
<dbReference type="SUPFAM" id="SSF50494">
    <property type="entry name" value="Trypsin-like serine proteases"/>
    <property type="match status" value="1"/>
</dbReference>
<protein>
    <recommendedName>
        <fullName evidence="2">Peptidase S1 domain-containing protein</fullName>
    </recommendedName>
</protein>
<dbReference type="InterPro" id="IPR009003">
    <property type="entry name" value="Peptidase_S1_PA"/>
</dbReference>
<evidence type="ECO:0000313" key="3">
    <source>
        <dbReference type="Ensembl" id="ENSLCNP00005027637.1"/>
    </source>
</evidence>
<dbReference type="Pfam" id="PF00089">
    <property type="entry name" value="Trypsin"/>
    <property type="match status" value="1"/>
</dbReference>
<dbReference type="GO" id="GO:0003073">
    <property type="term" value="P:regulation of systemic arterial blood pressure"/>
    <property type="evidence" value="ECO:0007669"/>
    <property type="project" value="TreeGrafter"/>
</dbReference>
<dbReference type="Gene3D" id="2.40.10.10">
    <property type="entry name" value="Trypsin-like serine proteases"/>
    <property type="match status" value="2"/>
</dbReference>
<name>A0A667IS58_LYNCA</name>
<dbReference type="AlphaFoldDB" id="A0A667IS58"/>
<feature type="domain" description="Peptidase S1" evidence="2">
    <location>
        <begin position="1"/>
        <end position="116"/>
    </location>
</feature>
<reference evidence="3" key="2">
    <citation type="submission" date="2025-09" db="UniProtKB">
        <authorList>
            <consortium name="Ensembl"/>
        </authorList>
    </citation>
    <scope>IDENTIFICATION</scope>
</reference>
<dbReference type="SMART" id="SM00020">
    <property type="entry name" value="Tryp_SPc"/>
    <property type="match status" value="1"/>
</dbReference>
<dbReference type="Ensembl" id="ENSLCNT00005030875.1">
    <property type="protein sequence ID" value="ENSLCNP00005027637.1"/>
    <property type="gene ID" value="ENSLCNG00005018005.1"/>
</dbReference>
<dbReference type="PROSITE" id="PS50240">
    <property type="entry name" value="TRYPSIN_DOM"/>
    <property type="match status" value="1"/>
</dbReference>